<dbReference type="Proteomes" id="UP001148125">
    <property type="component" value="Unassembled WGS sequence"/>
</dbReference>
<sequence>MAHFLCDRTTGKWLNIKLSNTRDDFTYLLIEKEKLEREARKIKVGFENKYDSLQALAGALLQIAKQGISTTYQHEDSPLTRCKGGKKIKSQYLKNVIWEGRNQSMHYEEGFTDDFKKTKECFVKLKEDYNLNFDIDKNYKKNLAKEVVLVLGWKTYEDYRKSMLSLV</sequence>
<proteinExistence type="predicted"/>
<dbReference type="RefSeq" id="WP_275120326.1">
    <property type="nucleotide sequence ID" value="NZ_JAOTPO010000019.1"/>
</dbReference>
<gene>
    <name evidence="1" type="ORF">N7Z68_20470</name>
</gene>
<evidence type="ECO:0000313" key="2">
    <source>
        <dbReference type="Proteomes" id="UP001148125"/>
    </source>
</evidence>
<reference evidence="1" key="1">
    <citation type="submission" date="2024-05" db="EMBL/GenBank/DDBJ databases">
        <title>Alkalihalobacillus sp. strain MEB203 novel alkaliphilic bacterium from Lonar Lake, India.</title>
        <authorList>
            <person name="Joshi A."/>
            <person name="Thite S."/>
            <person name="Mengade P."/>
        </authorList>
    </citation>
    <scope>NUCLEOTIDE SEQUENCE</scope>
    <source>
        <strain evidence="1">MEB 203</strain>
    </source>
</reference>
<organism evidence="1 2">
    <name type="scientific">Alkalihalobacterium chitinilyticum</name>
    <dbReference type="NCBI Taxonomy" id="2980103"/>
    <lineage>
        <taxon>Bacteria</taxon>
        <taxon>Bacillati</taxon>
        <taxon>Bacillota</taxon>
        <taxon>Bacilli</taxon>
        <taxon>Bacillales</taxon>
        <taxon>Bacillaceae</taxon>
        <taxon>Alkalihalobacterium</taxon>
    </lineage>
</organism>
<protein>
    <submittedName>
        <fullName evidence="1">Uncharacterized protein</fullName>
    </submittedName>
</protein>
<comment type="caution">
    <text evidence="1">The sequence shown here is derived from an EMBL/GenBank/DDBJ whole genome shotgun (WGS) entry which is preliminary data.</text>
</comment>
<keyword evidence="2" id="KW-1185">Reference proteome</keyword>
<accession>A0ABT5VKI5</accession>
<dbReference type="EMBL" id="JAOTPO010000019">
    <property type="protein sequence ID" value="MDE5415726.1"/>
    <property type="molecule type" value="Genomic_DNA"/>
</dbReference>
<evidence type="ECO:0000313" key="1">
    <source>
        <dbReference type="EMBL" id="MDE5415726.1"/>
    </source>
</evidence>
<name>A0ABT5VKI5_9BACI</name>